<dbReference type="EMBL" id="MU275923">
    <property type="protein sequence ID" value="KAI0046517.1"/>
    <property type="molecule type" value="Genomic_DNA"/>
</dbReference>
<keyword evidence="2" id="KW-1185">Reference proteome</keyword>
<reference evidence="1" key="1">
    <citation type="submission" date="2021-02" db="EMBL/GenBank/DDBJ databases">
        <authorList>
            <consortium name="DOE Joint Genome Institute"/>
            <person name="Ahrendt S."/>
            <person name="Looney B.P."/>
            <person name="Miyauchi S."/>
            <person name="Morin E."/>
            <person name="Drula E."/>
            <person name="Courty P.E."/>
            <person name="Chicoki N."/>
            <person name="Fauchery L."/>
            <person name="Kohler A."/>
            <person name="Kuo A."/>
            <person name="Labutti K."/>
            <person name="Pangilinan J."/>
            <person name="Lipzen A."/>
            <person name="Riley R."/>
            <person name="Andreopoulos W."/>
            <person name="He G."/>
            <person name="Johnson J."/>
            <person name="Barry K.W."/>
            <person name="Grigoriev I.V."/>
            <person name="Nagy L."/>
            <person name="Hibbett D."/>
            <person name="Henrissat B."/>
            <person name="Matheny P.B."/>
            <person name="Labbe J."/>
            <person name="Martin F."/>
        </authorList>
    </citation>
    <scope>NUCLEOTIDE SEQUENCE</scope>
    <source>
        <strain evidence="1">FP105234-sp</strain>
    </source>
</reference>
<dbReference type="Proteomes" id="UP000814033">
    <property type="component" value="Unassembled WGS sequence"/>
</dbReference>
<evidence type="ECO:0000313" key="1">
    <source>
        <dbReference type="EMBL" id="KAI0046517.1"/>
    </source>
</evidence>
<name>A0ACB8RRK8_9AGAM</name>
<proteinExistence type="predicted"/>
<evidence type="ECO:0000313" key="2">
    <source>
        <dbReference type="Proteomes" id="UP000814033"/>
    </source>
</evidence>
<reference evidence="1" key="2">
    <citation type="journal article" date="2022" name="New Phytol.">
        <title>Evolutionary transition to the ectomycorrhizal habit in the genomes of a hyperdiverse lineage of mushroom-forming fungi.</title>
        <authorList>
            <person name="Looney B."/>
            <person name="Miyauchi S."/>
            <person name="Morin E."/>
            <person name="Drula E."/>
            <person name="Courty P.E."/>
            <person name="Kohler A."/>
            <person name="Kuo A."/>
            <person name="LaButti K."/>
            <person name="Pangilinan J."/>
            <person name="Lipzen A."/>
            <person name="Riley R."/>
            <person name="Andreopoulos W."/>
            <person name="He G."/>
            <person name="Johnson J."/>
            <person name="Nolan M."/>
            <person name="Tritt A."/>
            <person name="Barry K.W."/>
            <person name="Grigoriev I.V."/>
            <person name="Nagy L.G."/>
            <person name="Hibbett D."/>
            <person name="Henrissat B."/>
            <person name="Matheny P.B."/>
            <person name="Labbe J."/>
            <person name="Martin F.M."/>
        </authorList>
    </citation>
    <scope>NUCLEOTIDE SEQUENCE</scope>
    <source>
        <strain evidence="1">FP105234-sp</strain>
    </source>
</reference>
<comment type="caution">
    <text evidence="1">The sequence shown here is derived from an EMBL/GenBank/DDBJ whole genome shotgun (WGS) entry which is preliminary data.</text>
</comment>
<organism evidence="1 2">
    <name type="scientific">Auriscalpium vulgare</name>
    <dbReference type="NCBI Taxonomy" id="40419"/>
    <lineage>
        <taxon>Eukaryota</taxon>
        <taxon>Fungi</taxon>
        <taxon>Dikarya</taxon>
        <taxon>Basidiomycota</taxon>
        <taxon>Agaricomycotina</taxon>
        <taxon>Agaricomycetes</taxon>
        <taxon>Russulales</taxon>
        <taxon>Auriscalpiaceae</taxon>
        <taxon>Auriscalpium</taxon>
    </lineage>
</organism>
<accession>A0ACB8RRK8</accession>
<protein>
    <submittedName>
        <fullName evidence="1">Uncharacterized protein</fullName>
    </submittedName>
</protein>
<gene>
    <name evidence="1" type="ORF">FA95DRAFT_1573076</name>
</gene>
<sequence length="366" mass="38184">MGSASSNISSEAILTAVVVAGAITYGYFQYTRPSSAPAQTPSGPGKKKGKKGKHVADVPQADVAFAPPTVVRFPHVIPGEFEASIDKSKKSKKKKGKKAAAGSASDAVKEGGEQQEQGEQSDASVGPAPTPTPAKAKAASKAKRQAATQLDPTPAEAQEERWTRVESRKKQPPAATGGESSADGKKAKPKPTLSTADLATSDAGITTSVTTGNSSPATEKTTEDELPASGGDESAPEASTSERPSAPQVIRIQPGEKPAKGFTWEDYEGVQVGEDADGEDDGGWGVVKSKRSSRLNQTAGGQSTPNRTSSNTPLTKKQRQNAAKREAQKLAKQDAAADQQAVLARHKRELERARMAEQFSTSKGKP</sequence>